<dbReference type="InterPro" id="IPR036291">
    <property type="entry name" value="NAD(P)-bd_dom_sf"/>
</dbReference>
<sequence>MNEPQDPIERLAPDECRELLARTTICGTDRHILNGDVPGGPGPSGAHGAATVIAIDPDEGRLARAREFGATDTVNPGWI</sequence>
<dbReference type="AlphaFoldDB" id="A0A6P1NIS7"/>
<dbReference type="KEGG" id="psey:GU243_03735"/>
<name>A0A6P1NIS7_9MICC</name>
<gene>
    <name evidence="1" type="ORF">GU243_03735</name>
</gene>
<evidence type="ECO:0000313" key="2">
    <source>
        <dbReference type="Proteomes" id="UP000464186"/>
    </source>
</evidence>
<protein>
    <submittedName>
        <fullName evidence="1">Uncharacterized protein</fullName>
    </submittedName>
</protein>
<dbReference type="Gene3D" id="3.40.50.720">
    <property type="entry name" value="NAD(P)-binding Rossmann-like Domain"/>
    <property type="match status" value="1"/>
</dbReference>
<dbReference type="EMBL" id="CP047898">
    <property type="protein sequence ID" value="QHK19013.1"/>
    <property type="molecule type" value="Genomic_DNA"/>
</dbReference>
<dbReference type="SUPFAM" id="SSF51735">
    <property type="entry name" value="NAD(P)-binding Rossmann-fold domains"/>
    <property type="match status" value="1"/>
</dbReference>
<accession>A0A6P1NIS7</accession>
<keyword evidence="2" id="KW-1185">Reference proteome</keyword>
<dbReference type="Proteomes" id="UP000464186">
    <property type="component" value="Chromosome"/>
</dbReference>
<evidence type="ECO:0000313" key="1">
    <source>
        <dbReference type="EMBL" id="QHK19013.1"/>
    </source>
</evidence>
<organism evidence="1 2">
    <name type="scientific">Pseudarthrobacter psychrotolerans</name>
    <dbReference type="NCBI Taxonomy" id="2697569"/>
    <lineage>
        <taxon>Bacteria</taxon>
        <taxon>Bacillati</taxon>
        <taxon>Actinomycetota</taxon>
        <taxon>Actinomycetes</taxon>
        <taxon>Micrococcales</taxon>
        <taxon>Micrococcaceae</taxon>
        <taxon>Pseudarthrobacter</taxon>
    </lineage>
</organism>
<proteinExistence type="predicted"/>
<reference evidence="1 2" key="1">
    <citation type="submission" date="2020-01" db="EMBL/GenBank/DDBJ databases">
        <title>Pseudarthrobacter psychrotolerans sp. nov., isolated from antarctic soil.</title>
        <authorList>
            <person name="Shin Y."/>
            <person name="Park W."/>
        </authorList>
    </citation>
    <scope>NUCLEOTIDE SEQUENCE [LARGE SCALE GENOMIC DNA]</scope>
    <source>
        <strain evidence="1 2">YJ56</strain>
    </source>
</reference>